<dbReference type="EMBL" id="GBXM01041165">
    <property type="protein sequence ID" value="JAH67412.1"/>
    <property type="molecule type" value="Transcribed_RNA"/>
</dbReference>
<reference evidence="1" key="1">
    <citation type="submission" date="2014-11" db="EMBL/GenBank/DDBJ databases">
        <authorList>
            <person name="Amaro Gonzalez C."/>
        </authorList>
    </citation>
    <scope>NUCLEOTIDE SEQUENCE</scope>
</reference>
<proteinExistence type="predicted"/>
<accession>A0A0E9UNP6</accession>
<dbReference type="AlphaFoldDB" id="A0A0E9UNP6"/>
<evidence type="ECO:0000313" key="1">
    <source>
        <dbReference type="EMBL" id="JAH67412.1"/>
    </source>
</evidence>
<protein>
    <submittedName>
        <fullName evidence="1">Uncharacterized protein</fullName>
    </submittedName>
</protein>
<name>A0A0E9UNP6_ANGAN</name>
<organism evidence="1">
    <name type="scientific">Anguilla anguilla</name>
    <name type="common">European freshwater eel</name>
    <name type="synonym">Muraena anguilla</name>
    <dbReference type="NCBI Taxonomy" id="7936"/>
    <lineage>
        <taxon>Eukaryota</taxon>
        <taxon>Metazoa</taxon>
        <taxon>Chordata</taxon>
        <taxon>Craniata</taxon>
        <taxon>Vertebrata</taxon>
        <taxon>Euteleostomi</taxon>
        <taxon>Actinopterygii</taxon>
        <taxon>Neopterygii</taxon>
        <taxon>Teleostei</taxon>
        <taxon>Anguilliformes</taxon>
        <taxon>Anguillidae</taxon>
        <taxon>Anguilla</taxon>
    </lineage>
</organism>
<sequence>MFMGGRFWQTGVRHCPLGSTEFHLS</sequence>
<reference evidence="1" key="2">
    <citation type="journal article" date="2015" name="Fish Shellfish Immunol.">
        <title>Early steps in the European eel (Anguilla anguilla)-Vibrio vulnificus interaction in the gills: Role of the RtxA13 toxin.</title>
        <authorList>
            <person name="Callol A."/>
            <person name="Pajuelo D."/>
            <person name="Ebbesson L."/>
            <person name="Teles M."/>
            <person name="MacKenzie S."/>
            <person name="Amaro C."/>
        </authorList>
    </citation>
    <scope>NUCLEOTIDE SEQUENCE</scope>
</reference>